<keyword evidence="3" id="KW-1185">Reference proteome</keyword>
<dbReference type="Proteomes" id="UP000566819">
    <property type="component" value="Unassembled WGS sequence"/>
</dbReference>
<comment type="caution">
    <text evidence="2">The sequence shown here is derived from an EMBL/GenBank/DDBJ whole genome shotgun (WGS) entry which is preliminary data.</text>
</comment>
<gene>
    <name evidence="2" type="ORF">G7Y89_g9178</name>
</gene>
<dbReference type="EMBL" id="JAAMPI010000736">
    <property type="protein sequence ID" value="KAF4628974.1"/>
    <property type="molecule type" value="Genomic_DNA"/>
</dbReference>
<evidence type="ECO:0000313" key="3">
    <source>
        <dbReference type="Proteomes" id="UP000566819"/>
    </source>
</evidence>
<reference evidence="2 3" key="1">
    <citation type="submission" date="2020-03" db="EMBL/GenBank/DDBJ databases">
        <title>Draft Genome Sequence of Cudoniella acicularis.</title>
        <authorList>
            <person name="Buettner E."/>
            <person name="Kellner H."/>
        </authorList>
    </citation>
    <scope>NUCLEOTIDE SEQUENCE [LARGE SCALE GENOMIC DNA]</scope>
    <source>
        <strain evidence="2 3">DSM 108380</strain>
    </source>
</reference>
<evidence type="ECO:0000313" key="2">
    <source>
        <dbReference type="EMBL" id="KAF4628974.1"/>
    </source>
</evidence>
<feature type="compositionally biased region" description="Basic and acidic residues" evidence="1">
    <location>
        <begin position="43"/>
        <end position="65"/>
    </location>
</feature>
<sequence>MDPFEELEQMALNAASTDIQEDEPSEECITRWQSLFQYSPIEAKEQKENQGYDREAYEHELEIAGRRGKQPPRTKQKVPSSISPTQARFSYLLKMEGPLSTPAEVQDAASLSAILEIVEGSCEEEGKQEEAAFCIVDGRAKHTINLWLSAQNSTFKPTFARLFQKADKQLSPHSMYPTLGVYATLPQNRPSKYLALVDEPTTSRVDGPAYLVQTQEHEETLRDYETDNYEVVRCEIAMELEHQLVARRKTEEGISKGWRIEDTGNY</sequence>
<organism evidence="2 3">
    <name type="scientific">Cudoniella acicularis</name>
    <dbReference type="NCBI Taxonomy" id="354080"/>
    <lineage>
        <taxon>Eukaryota</taxon>
        <taxon>Fungi</taxon>
        <taxon>Dikarya</taxon>
        <taxon>Ascomycota</taxon>
        <taxon>Pezizomycotina</taxon>
        <taxon>Leotiomycetes</taxon>
        <taxon>Helotiales</taxon>
        <taxon>Tricladiaceae</taxon>
        <taxon>Cudoniella</taxon>
    </lineage>
</organism>
<protein>
    <submittedName>
        <fullName evidence="2">Uncharacterized protein</fullName>
    </submittedName>
</protein>
<proteinExistence type="predicted"/>
<dbReference type="AlphaFoldDB" id="A0A8H4RHY9"/>
<accession>A0A8H4RHY9</accession>
<feature type="region of interest" description="Disordered" evidence="1">
    <location>
        <begin position="1"/>
        <end position="26"/>
    </location>
</feature>
<feature type="region of interest" description="Disordered" evidence="1">
    <location>
        <begin position="43"/>
        <end position="82"/>
    </location>
</feature>
<dbReference type="OrthoDB" id="3262926at2759"/>
<name>A0A8H4RHY9_9HELO</name>
<evidence type="ECO:0000256" key="1">
    <source>
        <dbReference type="SAM" id="MobiDB-lite"/>
    </source>
</evidence>
<feature type="compositionally biased region" description="Basic residues" evidence="1">
    <location>
        <begin position="66"/>
        <end position="76"/>
    </location>
</feature>